<protein>
    <recommendedName>
        <fullName evidence="4">Fibronectin-binding protein</fullName>
    </recommendedName>
</protein>
<dbReference type="RefSeq" id="WP_109901539.1">
    <property type="nucleotide sequence ID" value="NZ_QGLE01000001.1"/>
</dbReference>
<evidence type="ECO:0000313" key="3">
    <source>
        <dbReference type="Proteomes" id="UP000245461"/>
    </source>
</evidence>
<dbReference type="AlphaFoldDB" id="A0A317EJ97"/>
<sequence>MNVAIRRFALGAGLVVGLAAPAFAQAGLDLTGNYLVTGQNGGEPGTYAADVAVTLEGDVYHLDWTGQGQKVEGVGLRLGDTLAVTWQDPSSKEAAVAVYIMMPDGGLKGRWAPIGAKAAGTEEWTRKP</sequence>
<dbReference type="OrthoDB" id="7279180at2"/>
<evidence type="ECO:0008006" key="4">
    <source>
        <dbReference type="Google" id="ProtNLM"/>
    </source>
</evidence>
<evidence type="ECO:0000256" key="1">
    <source>
        <dbReference type="SAM" id="SignalP"/>
    </source>
</evidence>
<evidence type="ECO:0000313" key="2">
    <source>
        <dbReference type="EMBL" id="PWR25493.1"/>
    </source>
</evidence>
<keyword evidence="1" id="KW-0732">Signal</keyword>
<keyword evidence="3" id="KW-1185">Reference proteome</keyword>
<name>A0A317EJ97_9PROT</name>
<proteinExistence type="predicted"/>
<organism evidence="2 3">
    <name type="scientific">Zavarzinia aquatilis</name>
    <dbReference type="NCBI Taxonomy" id="2211142"/>
    <lineage>
        <taxon>Bacteria</taxon>
        <taxon>Pseudomonadati</taxon>
        <taxon>Pseudomonadota</taxon>
        <taxon>Alphaproteobacteria</taxon>
        <taxon>Rhodospirillales</taxon>
        <taxon>Zavarziniaceae</taxon>
        <taxon>Zavarzinia</taxon>
    </lineage>
</organism>
<feature type="signal peptide" evidence="1">
    <location>
        <begin position="1"/>
        <end position="24"/>
    </location>
</feature>
<accession>A0A317EJ97</accession>
<comment type="caution">
    <text evidence="2">The sequence shown here is derived from an EMBL/GenBank/DDBJ whole genome shotgun (WGS) entry which is preliminary data.</text>
</comment>
<gene>
    <name evidence="2" type="ORF">DKG74_00505</name>
</gene>
<feature type="chain" id="PRO_5016423128" description="Fibronectin-binding protein" evidence="1">
    <location>
        <begin position="25"/>
        <end position="128"/>
    </location>
</feature>
<dbReference type="Proteomes" id="UP000245461">
    <property type="component" value="Unassembled WGS sequence"/>
</dbReference>
<reference evidence="2 3" key="1">
    <citation type="submission" date="2018-05" db="EMBL/GenBank/DDBJ databases">
        <title>Zavarzinia sp. HR-AS.</title>
        <authorList>
            <person name="Lee Y."/>
            <person name="Jeon C.O."/>
        </authorList>
    </citation>
    <scope>NUCLEOTIDE SEQUENCE [LARGE SCALE GENOMIC DNA]</scope>
    <source>
        <strain evidence="2 3">HR-AS</strain>
    </source>
</reference>
<dbReference type="EMBL" id="QGLE01000001">
    <property type="protein sequence ID" value="PWR25493.1"/>
    <property type="molecule type" value="Genomic_DNA"/>
</dbReference>